<dbReference type="GO" id="GO:1990904">
    <property type="term" value="C:ribonucleoprotein complex"/>
    <property type="evidence" value="ECO:0007669"/>
    <property type="project" value="UniProtKB-KW"/>
</dbReference>
<feature type="zinc finger region" description="C4-type" evidence="7">
    <location>
        <begin position="20"/>
        <end position="42"/>
    </location>
</feature>
<dbReference type="EMBL" id="CP146016">
    <property type="protein sequence ID" value="WWQ60697.1"/>
    <property type="molecule type" value="Genomic_DNA"/>
</dbReference>
<dbReference type="GO" id="GO:0005840">
    <property type="term" value="C:ribosome"/>
    <property type="evidence" value="ECO:0007669"/>
    <property type="project" value="UniProtKB-KW"/>
</dbReference>
<dbReference type="InterPro" id="IPR000592">
    <property type="entry name" value="Ribosomal_eS27"/>
</dbReference>
<evidence type="ECO:0000256" key="2">
    <source>
        <dbReference type="ARBA" id="ARBA00022723"/>
    </source>
</evidence>
<evidence type="ECO:0000256" key="6">
    <source>
        <dbReference type="ARBA" id="ARBA00023274"/>
    </source>
</evidence>
<dbReference type="SUPFAM" id="SSF57829">
    <property type="entry name" value="Zn-binding ribosomal proteins"/>
    <property type="match status" value="1"/>
</dbReference>
<dbReference type="InterPro" id="IPR023407">
    <property type="entry name" value="Ribosomal_eS27_Zn-bd_dom_sf"/>
</dbReference>
<gene>
    <name evidence="7" type="primary">rps27e</name>
    <name evidence="9" type="ORF">V6M85_01045</name>
</gene>
<dbReference type="PANTHER" id="PTHR11594">
    <property type="entry name" value="40S RIBOSOMAL PROTEIN S27"/>
    <property type="match status" value="1"/>
</dbReference>
<dbReference type="GeneID" id="89335312"/>
<keyword evidence="6 7" id="KW-0687">Ribonucleoprotein</keyword>
<dbReference type="RefSeq" id="WP_338601892.1">
    <property type="nucleotide sequence ID" value="NZ_CP146016.1"/>
</dbReference>
<feature type="binding site" evidence="7">
    <location>
        <position position="20"/>
    </location>
    <ligand>
        <name>Zn(2+)</name>
        <dbReference type="ChEBI" id="CHEBI:29105"/>
    </ligand>
</feature>
<evidence type="ECO:0000256" key="8">
    <source>
        <dbReference type="RuleBase" id="RU000671"/>
    </source>
</evidence>
<dbReference type="Proteomes" id="UP001432202">
    <property type="component" value="Chromosome"/>
</dbReference>
<comment type="similarity">
    <text evidence="1 7 8">Belongs to the eukaryotic ribosomal protein eS27 family.</text>
</comment>
<dbReference type="Gene3D" id="2.20.25.100">
    <property type="entry name" value="Zn-binding ribosomal proteins"/>
    <property type="match status" value="1"/>
</dbReference>
<comment type="subunit">
    <text evidence="7">Part of the 30S ribosomal subunit.</text>
</comment>
<keyword evidence="3 7" id="KW-0863">Zinc-finger</keyword>
<dbReference type="PROSITE" id="PS01168">
    <property type="entry name" value="RIBOSOMAL_S27E"/>
    <property type="match status" value="1"/>
</dbReference>
<dbReference type="NCBIfam" id="NF001629">
    <property type="entry name" value="PRK00415.1"/>
    <property type="match status" value="1"/>
</dbReference>
<dbReference type="AlphaFoldDB" id="A0AAX4L1L2"/>
<dbReference type="GO" id="GO:0003735">
    <property type="term" value="F:structural constituent of ribosome"/>
    <property type="evidence" value="ECO:0007669"/>
    <property type="project" value="InterPro"/>
</dbReference>
<dbReference type="Pfam" id="PF01667">
    <property type="entry name" value="Ribosomal_S27e"/>
    <property type="match status" value="1"/>
</dbReference>
<organism evidence="9 10">
    <name type="scientific">Sulfolobus tengchongensis</name>
    <dbReference type="NCBI Taxonomy" id="207809"/>
    <lineage>
        <taxon>Archaea</taxon>
        <taxon>Thermoproteota</taxon>
        <taxon>Thermoprotei</taxon>
        <taxon>Sulfolobales</taxon>
        <taxon>Sulfolobaceae</taxon>
        <taxon>Sulfolobus</taxon>
    </lineage>
</organism>
<feature type="binding site" evidence="7">
    <location>
        <position position="39"/>
    </location>
    <ligand>
        <name>Zn(2+)</name>
        <dbReference type="ChEBI" id="CHEBI:29105"/>
    </ligand>
</feature>
<sequence>MRKLRILIPEPKSRFLRVKCPNCGNEQTIFSHSTFPVRCLSCGTQLVYPTGGKAKIVGEVVRILG</sequence>
<name>A0AAX4L1L2_9CREN</name>
<evidence type="ECO:0000256" key="5">
    <source>
        <dbReference type="ARBA" id="ARBA00022980"/>
    </source>
</evidence>
<evidence type="ECO:0000313" key="10">
    <source>
        <dbReference type="Proteomes" id="UP001432202"/>
    </source>
</evidence>
<accession>A0AAX4L1L2</accession>
<evidence type="ECO:0000256" key="7">
    <source>
        <dbReference type="HAMAP-Rule" id="MF_00371"/>
    </source>
</evidence>
<evidence type="ECO:0000313" key="9">
    <source>
        <dbReference type="EMBL" id="WWQ60697.1"/>
    </source>
</evidence>
<reference evidence="9 10" key="1">
    <citation type="submission" date="2024-02" db="EMBL/GenBank/DDBJ databases">
        <title>STSV induces naive adaptation in Sulfolobus.</title>
        <authorList>
            <person name="Xiang X."/>
            <person name="Song M."/>
        </authorList>
    </citation>
    <scope>NUCLEOTIDE SEQUENCE [LARGE SCALE GENOMIC DNA]</scope>
    <source>
        <strain evidence="9 10">RT2</strain>
    </source>
</reference>
<keyword evidence="10" id="KW-1185">Reference proteome</keyword>
<feature type="binding site" evidence="7">
    <location>
        <position position="42"/>
    </location>
    <ligand>
        <name>Zn(2+)</name>
        <dbReference type="ChEBI" id="CHEBI:29105"/>
    </ligand>
</feature>
<dbReference type="FunFam" id="2.20.25.100:FF:000002">
    <property type="entry name" value="30S ribosomal protein S27e"/>
    <property type="match status" value="1"/>
</dbReference>
<feature type="binding site" evidence="7">
    <location>
        <position position="23"/>
    </location>
    <ligand>
        <name>Zn(2+)</name>
        <dbReference type="ChEBI" id="CHEBI:29105"/>
    </ligand>
</feature>
<proteinExistence type="inferred from homology"/>
<protein>
    <recommendedName>
        <fullName evidence="7">Small ribosomal subunit protein eS27</fullName>
    </recommendedName>
</protein>
<comment type="cofactor">
    <cofactor evidence="7 8">
        <name>Zn(2+)</name>
        <dbReference type="ChEBI" id="CHEBI:29105"/>
    </cofactor>
    <text evidence="7 8">Binds 1 zinc ion per subunit.</text>
</comment>
<dbReference type="InterPro" id="IPR011332">
    <property type="entry name" value="Ribosomal_zn-bd"/>
</dbReference>
<evidence type="ECO:0000256" key="4">
    <source>
        <dbReference type="ARBA" id="ARBA00022833"/>
    </source>
</evidence>
<dbReference type="GO" id="GO:0008270">
    <property type="term" value="F:zinc ion binding"/>
    <property type="evidence" value="ECO:0007669"/>
    <property type="project" value="UniProtKB-UniRule"/>
</dbReference>
<dbReference type="GO" id="GO:0006412">
    <property type="term" value="P:translation"/>
    <property type="evidence" value="ECO:0007669"/>
    <property type="project" value="UniProtKB-UniRule"/>
</dbReference>
<evidence type="ECO:0000256" key="1">
    <source>
        <dbReference type="ARBA" id="ARBA00010919"/>
    </source>
</evidence>
<dbReference type="HAMAP" id="MF_00371">
    <property type="entry name" value="Ribosomal_eS27"/>
    <property type="match status" value="1"/>
</dbReference>
<keyword evidence="2 7" id="KW-0479">Metal-binding</keyword>
<keyword evidence="5 7" id="KW-0689">Ribosomal protein</keyword>
<keyword evidence="4 7" id="KW-0862">Zinc</keyword>
<evidence type="ECO:0000256" key="3">
    <source>
        <dbReference type="ARBA" id="ARBA00022771"/>
    </source>
</evidence>